<dbReference type="Proteomes" id="UP000789901">
    <property type="component" value="Unassembled WGS sequence"/>
</dbReference>
<name>A0ABN7UDB4_GIGMA</name>
<evidence type="ECO:0000313" key="2">
    <source>
        <dbReference type="Proteomes" id="UP000789901"/>
    </source>
</evidence>
<comment type="caution">
    <text evidence="1">The sequence shown here is derived from an EMBL/GenBank/DDBJ whole genome shotgun (WGS) entry which is preliminary data.</text>
</comment>
<protein>
    <submittedName>
        <fullName evidence="1">23467_t:CDS:1</fullName>
    </submittedName>
</protein>
<sequence>MFVFSATNLFYGLTFQSQFSEISMDTRYCETTKNYTEKL</sequence>
<dbReference type="EMBL" id="CAJVQB010002262">
    <property type="protein sequence ID" value="CAG8568233.1"/>
    <property type="molecule type" value="Genomic_DNA"/>
</dbReference>
<reference evidence="1 2" key="1">
    <citation type="submission" date="2021-06" db="EMBL/GenBank/DDBJ databases">
        <authorList>
            <person name="Kallberg Y."/>
            <person name="Tangrot J."/>
            <person name="Rosling A."/>
        </authorList>
    </citation>
    <scope>NUCLEOTIDE SEQUENCE [LARGE SCALE GENOMIC DNA]</scope>
    <source>
        <strain evidence="1 2">120-4 pot B 10/14</strain>
    </source>
</reference>
<gene>
    <name evidence="1" type="ORF">GMARGA_LOCUS5354</name>
</gene>
<organism evidence="1 2">
    <name type="scientific">Gigaspora margarita</name>
    <dbReference type="NCBI Taxonomy" id="4874"/>
    <lineage>
        <taxon>Eukaryota</taxon>
        <taxon>Fungi</taxon>
        <taxon>Fungi incertae sedis</taxon>
        <taxon>Mucoromycota</taxon>
        <taxon>Glomeromycotina</taxon>
        <taxon>Glomeromycetes</taxon>
        <taxon>Diversisporales</taxon>
        <taxon>Gigasporaceae</taxon>
        <taxon>Gigaspora</taxon>
    </lineage>
</organism>
<accession>A0ABN7UDB4</accession>
<keyword evidence="2" id="KW-1185">Reference proteome</keyword>
<evidence type="ECO:0000313" key="1">
    <source>
        <dbReference type="EMBL" id="CAG8568233.1"/>
    </source>
</evidence>
<proteinExistence type="predicted"/>